<name>A0A0J7KE37_LASNI</name>
<accession>A0A0J7KE37</accession>
<evidence type="ECO:0000256" key="1">
    <source>
        <dbReference type="SAM" id="MobiDB-lite"/>
    </source>
</evidence>
<feature type="compositionally biased region" description="Basic and acidic residues" evidence="1">
    <location>
        <begin position="76"/>
        <end position="87"/>
    </location>
</feature>
<sequence length="103" mass="11527">MSGLEQRKRADERSWKLNRRPPFSLEVKRIGDHCERAEVQTMEEAVLTEETVPTRDEPKEDPGKPGTGKAAIQPENRPKEVAEERTSESGGEAVLASSQKIVE</sequence>
<dbReference type="PaxDb" id="67767-A0A0J7KE37"/>
<reference evidence="2 3" key="1">
    <citation type="submission" date="2015-04" db="EMBL/GenBank/DDBJ databases">
        <title>Lasius niger genome sequencing.</title>
        <authorList>
            <person name="Konorov E.A."/>
            <person name="Nikitin M.A."/>
            <person name="Kirill M.V."/>
            <person name="Chang P."/>
        </authorList>
    </citation>
    <scope>NUCLEOTIDE SEQUENCE [LARGE SCALE GENOMIC DNA]</scope>
    <source>
        <tissue evidence="2">Whole</tissue>
    </source>
</reference>
<feature type="compositionally biased region" description="Basic and acidic residues" evidence="1">
    <location>
        <begin position="52"/>
        <end position="63"/>
    </location>
</feature>
<organism evidence="2 3">
    <name type="scientific">Lasius niger</name>
    <name type="common">Black garden ant</name>
    <dbReference type="NCBI Taxonomy" id="67767"/>
    <lineage>
        <taxon>Eukaryota</taxon>
        <taxon>Metazoa</taxon>
        <taxon>Ecdysozoa</taxon>
        <taxon>Arthropoda</taxon>
        <taxon>Hexapoda</taxon>
        <taxon>Insecta</taxon>
        <taxon>Pterygota</taxon>
        <taxon>Neoptera</taxon>
        <taxon>Endopterygota</taxon>
        <taxon>Hymenoptera</taxon>
        <taxon>Apocrita</taxon>
        <taxon>Aculeata</taxon>
        <taxon>Formicoidea</taxon>
        <taxon>Formicidae</taxon>
        <taxon>Formicinae</taxon>
        <taxon>Lasius</taxon>
        <taxon>Lasius</taxon>
    </lineage>
</organism>
<dbReference type="Proteomes" id="UP000036403">
    <property type="component" value="Unassembled WGS sequence"/>
</dbReference>
<dbReference type="AlphaFoldDB" id="A0A0J7KE37"/>
<feature type="region of interest" description="Disordered" evidence="1">
    <location>
        <begin position="41"/>
        <end position="103"/>
    </location>
</feature>
<keyword evidence="3" id="KW-1185">Reference proteome</keyword>
<feature type="region of interest" description="Disordered" evidence="1">
    <location>
        <begin position="1"/>
        <end position="22"/>
    </location>
</feature>
<protein>
    <submittedName>
        <fullName evidence="2">4fe-4s-binding protein</fullName>
    </submittedName>
</protein>
<gene>
    <name evidence="2" type="ORF">RF55_12022</name>
</gene>
<feature type="compositionally biased region" description="Basic and acidic residues" evidence="1">
    <location>
        <begin position="1"/>
        <end position="15"/>
    </location>
</feature>
<evidence type="ECO:0000313" key="2">
    <source>
        <dbReference type="EMBL" id="KMQ88484.1"/>
    </source>
</evidence>
<proteinExistence type="predicted"/>
<comment type="caution">
    <text evidence="2">The sequence shown here is derived from an EMBL/GenBank/DDBJ whole genome shotgun (WGS) entry which is preliminary data.</text>
</comment>
<evidence type="ECO:0000313" key="3">
    <source>
        <dbReference type="Proteomes" id="UP000036403"/>
    </source>
</evidence>
<dbReference type="EMBL" id="LBMM01008983">
    <property type="protein sequence ID" value="KMQ88484.1"/>
    <property type="molecule type" value="Genomic_DNA"/>
</dbReference>